<dbReference type="InterPro" id="IPR009100">
    <property type="entry name" value="AcylCoA_DH/oxidase_NM_dom_sf"/>
</dbReference>
<feature type="domain" description="Acyl-CoA dehydrogenase/oxidase C-terminal" evidence="6">
    <location>
        <begin position="225"/>
        <end position="373"/>
    </location>
</feature>
<keyword evidence="3" id="KW-0285">Flavoprotein</keyword>
<dbReference type="GO" id="GO:0050660">
    <property type="term" value="F:flavin adenine dinucleotide binding"/>
    <property type="evidence" value="ECO:0007669"/>
    <property type="project" value="InterPro"/>
</dbReference>
<dbReference type="FunFam" id="1.20.140.10:FF:000001">
    <property type="entry name" value="Acyl-CoA dehydrogenase"/>
    <property type="match status" value="1"/>
</dbReference>
<name>A0A1K0IMJ7_CUPNE</name>
<proteinExistence type="inferred from homology"/>
<dbReference type="Pfam" id="PF00441">
    <property type="entry name" value="Acyl-CoA_dh_1"/>
    <property type="match status" value="1"/>
</dbReference>
<dbReference type="SUPFAM" id="SSF56645">
    <property type="entry name" value="Acyl-CoA dehydrogenase NM domain-like"/>
    <property type="match status" value="1"/>
</dbReference>
<dbReference type="SUPFAM" id="SSF47203">
    <property type="entry name" value="Acyl-CoA dehydrogenase C-terminal domain-like"/>
    <property type="match status" value="1"/>
</dbReference>
<dbReference type="InterPro" id="IPR037069">
    <property type="entry name" value="AcylCoA_DH/ox_N_sf"/>
</dbReference>
<dbReference type="GO" id="GO:0003995">
    <property type="term" value="F:acyl-CoA dehydrogenase activity"/>
    <property type="evidence" value="ECO:0007669"/>
    <property type="project" value="InterPro"/>
</dbReference>
<dbReference type="Gene3D" id="2.40.110.10">
    <property type="entry name" value="Butyryl-CoA Dehydrogenase, subunit A, domain 2"/>
    <property type="match status" value="1"/>
</dbReference>
<evidence type="ECO:0000259" key="8">
    <source>
        <dbReference type="Pfam" id="PF02771"/>
    </source>
</evidence>
<evidence type="ECO:0000256" key="5">
    <source>
        <dbReference type="ARBA" id="ARBA00023002"/>
    </source>
</evidence>
<evidence type="ECO:0000259" key="7">
    <source>
        <dbReference type="Pfam" id="PF02770"/>
    </source>
</evidence>
<dbReference type="InterPro" id="IPR013786">
    <property type="entry name" value="AcylCoA_DH/ox_N"/>
</dbReference>
<dbReference type="Gene3D" id="1.20.140.10">
    <property type="entry name" value="Butyryl-CoA Dehydrogenase, subunit A, domain 3"/>
    <property type="match status" value="1"/>
</dbReference>
<feature type="domain" description="Acyl-CoA dehydrogenase/oxidase N-terminal" evidence="8">
    <location>
        <begin position="7"/>
        <end position="120"/>
    </location>
</feature>
<keyword evidence="5" id="KW-0560">Oxidoreductase</keyword>
<evidence type="ECO:0000256" key="3">
    <source>
        <dbReference type="ARBA" id="ARBA00022630"/>
    </source>
</evidence>
<dbReference type="EMBL" id="FMSH01000406">
    <property type="protein sequence ID" value="SCU86926.1"/>
    <property type="molecule type" value="Genomic_DNA"/>
</dbReference>
<organism evidence="9">
    <name type="scientific">Cupriavidus necator</name>
    <name type="common">Alcaligenes eutrophus</name>
    <name type="synonym">Ralstonia eutropha</name>
    <dbReference type="NCBI Taxonomy" id="106590"/>
    <lineage>
        <taxon>Bacteria</taxon>
        <taxon>Pseudomonadati</taxon>
        <taxon>Pseudomonadota</taxon>
        <taxon>Betaproteobacteria</taxon>
        <taxon>Burkholderiales</taxon>
        <taxon>Burkholderiaceae</taxon>
        <taxon>Cupriavidus</taxon>
    </lineage>
</organism>
<dbReference type="RefSeq" id="WP_340528149.1">
    <property type="nucleotide sequence ID" value="NZ_FMSH01000406.1"/>
</dbReference>
<evidence type="ECO:0000256" key="4">
    <source>
        <dbReference type="ARBA" id="ARBA00022827"/>
    </source>
</evidence>
<comment type="similarity">
    <text evidence="2">Belongs to the acyl-CoA dehydrogenase family.</text>
</comment>
<evidence type="ECO:0000259" key="6">
    <source>
        <dbReference type="Pfam" id="PF00441"/>
    </source>
</evidence>
<keyword evidence="4" id="KW-0274">FAD</keyword>
<comment type="cofactor">
    <cofactor evidence="1">
        <name>FAD</name>
        <dbReference type="ChEBI" id="CHEBI:57692"/>
    </cofactor>
</comment>
<dbReference type="AlphaFoldDB" id="A0A1K0IMJ7"/>
<dbReference type="InterPro" id="IPR046373">
    <property type="entry name" value="Acyl-CoA_Oxase/DH_mid-dom_sf"/>
</dbReference>
<dbReference type="InterPro" id="IPR006091">
    <property type="entry name" value="Acyl-CoA_Oxase/DH_mid-dom"/>
</dbReference>
<dbReference type="InterPro" id="IPR006089">
    <property type="entry name" value="Acyl-CoA_DH_CS"/>
</dbReference>
<evidence type="ECO:0000256" key="1">
    <source>
        <dbReference type="ARBA" id="ARBA00001974"/>
    </source>
</evidence>
<protein>
    <submittedName>
        <fullName evidence="9">Acyl-CoA dehydrogenase domain protein</fullName>
    </submittedName>
</protein>
<gene>
    <name evidence="9" type="ORF">CNECB9_4640010</name>
</gene>
<sequence length="380" mass="42140">MPYQLPTEDMTLAADSFRKFLHAEVRPVVKEYRDRHMPKEVMRELTRNIAKFGLPGCTVPVEHGGMGWTYTAQGMLFEELMAVSCDVAICVMINNGIARRLLSASPEVRDRYLPGILAGELFGCAGISEPDVGSNVAEIKTRAVRDGSDFIINGEKTWITNGHYSDFIICTVKGEKGLSHILVDRQQHGYETRNIEKIALNSQSTAQVFFSDTRVPDSNLIDGEGEGLKNTMRMFEHARAHVGMLSVGLMRAALEESIVYSQERKQFGKVIASHQLVAAKIANMAMLLDASRLMCQRVFGMIDAGVRCDLEASMAKAFATESAVRVCRDAVQLHGGNGITKEFNVEKYMREALIIPIPDGTTEIQRLFISRRLTGISAFV</sequence>
<dbReference type="PANTHER" id="PTHR43884:SF12">
    <property type="entry name" value="ISOVALERYL-COA DEHYDROGENASE, MITOCHONDRIAL-RELATED"/>
    <property type="match status" value="1"/>
</dbReference>
<dbReference type="PANTHER" id="PTHR43884">
    <property type="entry name" value="ACYL-COA DEHYDROGENASE"/>
    <property type="match status" value="1"/>
</dbReference>
<dbReference type="PROSITE" id="PS00073">
    <property type="entry name" value="ACYL_COA_DH_2"/>
    <property type="match status" value="1"/>
</dbReference>
<dbReference type="Pfam" id="PF02771">
    <property type="entry name" value="Acyl-CoA_dh_N"/>
    <property type="match status" value="1"/>
</dbReference>
<feature type="domain" description="Acyl-CoA oxidase/dehydrogenase middle" evidence="7">
    <location>
        <begin position="124"/>
        <end position="212"/>
    </location>
</feature>
<evidence type="ECO:0000256" key="2">
    <source>
        <dbReference type="ARBA" id="ARBA00009347"/>
    </source>
</evidence>
<dbReference type="Gene3D" id="1.10.540.10">
    <property type="entry name" value="Acyl-CoA dehydrogenase/oxidase, N-terminal domain"/>
    <property type="match status" value="1"/>
</dbReference>
<dbReference type="InterPro" id="IPR009075">
    <property type="entry name" value="AcylCo_DH/oxidase_C"/>
</dbReference>
<dbReference type="Pfam" id="PF02770">
    <property type="entry name" value="Acyl-CoA_dh_M"/>
    <property type="match status" value="1"/>
</dbReference>
<evidence type="ECO:0000313" key="9">
    <source>
        <dbReference type="EMBL" id="SCU86926.1"/>
    </source>
</evidence>
<accession>A0A1K0IMJ7</accession>
<dbReference type="InterPro" id="IPR036250">
    <property type="entry name" value="AcylCo_DH-like_C"/>
</dbReference>
<reference evidence="9" key="1">
    <citation type="submission" date="2016-09" db="EMBL/GenBank/DDBJ databases">
        <authorList>
            <person name="Capua I."/>
            <person name="De Benedictis P."/>
            <person name="Joannis T."/>
            <person name="Lombin L.H."/>
            <person name="Cattoli G."/>
        </authorList>
    </citation>
    <scope>NUCLEOTIDE SEQUENCE</scope>
    <source>
        <strain evidence="9">B9</strain>
    </source>
</reference>